<dbReference type="VEuPathDB" id="ToxoDB:TGDOM2_293254"/>
<evidence type="ECO:0000313" key="2">
    <source>
        <dbReference type="Proteomes" id="UP000028837"/>
    </source>
</evidence>
<organism evidence="1 2">
    <name type="scientific">Toxoplasma gondii GAB2-2007-GAL-DOM2</name>
    <dbReference type="NCBI Taxonomy" id="1130820"/>
    <lineage>
        <taxon>Eukaryota</taxon>
        <taxon>Sar</taxon>
        <taxon>Alveolata</taxon>
        <taxon>Apicomplexa</taxon>
        <taxon>Conoidasida</taxon>
        <taxon>Coccidia</taxon>
        <taxon>Eucoccidiorida</taxon>
        <taxon>Eimeriorina</taxon>
        <taxon>Sarcocystidae</taxon>
        <taxon>Toxoplasma</taxon>
    </lineage>
</organism>
<evidence type="ECO:0000313" key="1">
    <source>
        <dbReference type="EMBL" id="KFG31842.1"/>
    </source>
</evidence>
<accession>A0A086JI74</accession>
<name>A0A086JI74_TOXGO</name>
<dbReference type="AlphaFoldDB" id="A0A086JI74"/>
<proteinExistence type="predicted"/>
<sequence length="170" mass="19569">MARRSVRGFATGGPRRVRRKRAKANCVGMPCSGIHLELSLPPSWSQRSHLQRPLPSAAALFLRVCFGVYLHLFRGYSQSLLQRQTEISPSLTTGAHLFPLLSQKRFQPPSKRDCFPVIHLWRRKPNCFVEEYGGSPAPHRERFHGTLMVFSCLHLRETPRPDPYVWFPSY</sequence>
<gene>
    <name evidence="1" type="ORF">TGDOM2_293254</name>
</gene>
<dbReference type="Proteomes" id="UP000028837">
    <property type="component" value="Unassembled WGS sequence"/>
</dbReference>
<reference evidence="1 2" key="1">
    <citation type="submission" date="2014-02" db="EMBL/GenBank/DDBJ databases">
        <authorList>
            <person name="Sibley D."/>
            <person name="Venepally P."/>
            <person name="Karamycheva S."/>
            <person name="Hadjithomas M."/>
            <person name="Khan A."/>
            <person name="Brunk B."/>
            <person name="Roos D."/>
            <person name="Caler E."/>
            <person name="Lorenzi H."/>
        </authorList>
    </citation>
    <scope>NUCLEOTIDE SEQUENCE [LARGE SCALE GENOMIC DNA]</scope>
    <source>
        <strain evidence="1 2">GAB2-2007-GAL-DOM2</strain>
    </source>
</reference>
<comment type="caution">
    <text evidence="1">The sequence shown here is derived from an EMBL/GenBank/DDBJ whole genome shotgun (WGS) entry which is preliminary data.</text>
</comment>
<dbReference type="EMBL" id="AHZU02001486">
    <property type="protein sequence ID" value="KFG31842.1"/>
    <property type="molecule type" value="Genomic_DNA"/>
</dbReference>
<protein>
    <submittedName>
        <fullName evidence="1">Uncharacterized protein</fullName>
    </submittedName>
</protein>